<dbReference type="InterPro" id="IPR035986">
    <property type="entry name" value="PKD_dom_sf"/>
</dbReference>
<accession>W9GE74</accession>
<dbReference type="InterPro" id="IPR006619">
    <property type="entry name" value="PGRP_domain_met/bac"/>
</dbReference>
<evidence type="ECO:0000313" key="5">
    <source>
        <dbReference type="Proteomes" id="UP000019489"/>
    </source>
</evidence>
<dbReference type="SMART" id="SM00701">
    <property type="entry name" value="PGRP"/>
    <property type="match status" value="1"/>
</dbReference>
<dbReference type="eggNOG" id="COG3103">
    <property type="taxonomic scope" value="Bacteria"/>
</dbReference>
<dbReference type="Gene3D" id="2.60.40.10">
    <property type="entry name" value="Immunoglobulins"/>
    <property type="match status" value="1"/>
</dbReference>
<feature type="domain" description="PKD" evidence="3">
    <location>
        <begin position="408"/>
        <end position="449"/>
    </location>
</feature>
<proteinExistence type="inferred from homology"/>
<dbReference type="Gene3D" id="3.40.80.10">
    <property type="entry name" value="Peptidoglycan recognition protein-like"/>
    <property type="match status" value="1"/>
</dbReference>
<dbReference type="GO" id="GO:0008745">
    <property type="term" value="F:N-acetylmuramoyl-L-alanine amidase activity"/>
    <property type="evidence" value="ECO:0007669"/>
    <property type="project" value="InterPro"/>
</dbReference>
<dbReference type="STRING" id="1386089.N865_00345"/>
<gene>
    <name evidence="4" type="ORF">N865_00345</name>
</gene>
<dbReference type="Pfam" id="PF01510">
    <property type="entry name" value="Amidase_2"/>
    <property type="match status" value="1"/>
</dbReference>
<dbReference type="PATRIC" id="fig|1386089.3.peg.1577"/>
<dbReference type="PROSITE" id="PS50093">
    <property type="entry name" value="PKD"/>
    <property type="match status" value="1"/>
</dbReference>
<dbReference type="OrthoDB" id="514320at2"/>
<dbReference type="InterPro" id="IPR013783">
    <property type="entry name" value="Ig-like_fold"/>
</dbReference>
<dbReference type="RefSeq" id="WP_051510330.1">
    <property type="nucleotide sequence ID" value="NZ_AWSA01000013.1"/>
</dbReference>
<dbReference type="GO" id="GO:0009253">
    <property type="term" value="P:peptidoglycan catabolic process"/>
    <property type="evidence" value="ECO:0007669"/>
    <property type="project" value="InterPro"/>
</dbReference>
<evidence type="ECO:0000256" key="2">
    <source>
        <dbReference type="SAM" id="SignalP"/>
    </source>
</evidence>
<dbReference type="InterPro" id="IPR002502">
    <property type="entry name" value="Amidase_domain"/>
</dbReference>
<feature type="signal peptide" evidence="2">
    <location>
        <begin position="1"/>
        <end position="35"/>
    </location>
</feature>
<protein>
    <submittedName>
        <fullName evidence="4">Tat pathway signal protein</fullName>
    </submittedName>
</protein>
<keyword evidence="5" id="KW-1185">Reference proteome</keyword>
<reference evidence="4 5" key="1">
    <citation type="submission" date="2013-08" db="EMBL/GenBank/DDBJ databases">
        <title>Intrasporangium oryzae NRRL B-24470.</title>
        <authorList>
            <person name="Liu H."/>
            <person name="Wang G."/>
        </authorList>
    </citation>
    <scope>NUCLEOTIDE SEQUENCE [LARGE SCALE GENOMIC DNA]</scope>
    <source>
        <strain evidence="4 5">NRRL B-24470</strain>
    </source>
</reference>
<dbReference type="InterPro" id="IPR036505">
    <property type="entry name" value="Amidase/PGRP_sf"/>
</dbReference>
<dbReference type="InterPro" id="IPR015510">
    <property type="entry name" value="PGRP"/>
</dbReference>
<dbReference type="EMBL" id="AWSA01000013">
    <property type="protein sequence ID" value="EWT02174.1"/>
    <property type="molecule type" value="Genomic_DNA"/>
</dbReference>
<dbReference type="GO" id="GO:0008270">
    <property type="term" value="F:zinc ion binding"/>
    <property type="evidence" value="ECO:0007669"/>
    <property type="project" value="InterPro"/>
</dbReference>
<dbReference type="Pfam" id="PF18911">
    <property type="entry name" value="PKD_4"/>
    <property type="match status" value="1"/>
</dbReference>
<evidence type="ECO:0000313" key="4">
    <source>
        <dbReference type="EMBL" id="EWT02174.1"/>
    </source>
</evidence>
<comment type="similarity">
    <text evidence="1">Belongs to the N-acetylmuramoyl-L-alanine amidase 2 family.</text>
</comment>
<dbReference type="PANTHER" id="PTHR11022">
    <property type="entry name" value="PEPTIDOGLYCAN RECOGNITION PROTEIN"/>
    <property type="match status" value="1"/>
</dbReference>
<keyword evidence="2" id="KW-0732">Signal</keyword>
<dbReference type="CDD" id="cd00146">
    <property type="entry name" value="PKD"/>
    <property type="match status" value="1"/>
</dbReference>
<evidence type="ECO:0000259" key="3">
    <source>
        <dbReference type="PROSITE" id="PS50093"/>
    </source>
</evidence>
<name>W9GE74_9MICO</name>
<organism evidence="4 5">
    <name type="scientific">Intrasporangium oryzae NRRL B-24470</name>
    <dbReference type="NCBI Taxonomy" id="1386089"/>
    <lineage>
        <taxon>Bacteria</taxon>
        <taxon>Bacillati</taxon>
        <taxon>Actinomycetota</taxon>
        <taxon>Actinomycetes</taxon>
        <taxon>Micrococcales</taxon>
        <taxon>Intrasporangiaceae</taxon>
        <taxon>Intrasporangium</taxon>
    </lineage>
</organism>
<comment type="caution">
    <text evidence="4">The sequence shown here is derived from an EMBL/GenBank/DDBJ whole genome shotgun (WGS) entry which is preliminary data.</text>
</comment>
<dbReference type="InterPro" id="IPR000601">
    <property type="entry name" value="PKD_dom"/>
</dbReference>
<feature type="chain" id="PRO_5038441280" evidence="2">
    <location>
        <begin position="36"/>
        <end position="471"/>
    </location>
</feature>
<dbReference type="PANTHER" id="PTHR11022:SF41">
    <property type="entry name" value="PEPTIDOGLYCAN-RECOGNITION PROTEIN LC-RELATED"/>
    <property type="match status" value="1"/>
</dbReference>
<evidence type="ECO:0000256" key="1">
    <source>
        <dbReference type="ARBA" id="ARBA00007553"/>
    </source>
</evidence>
<dbReference type="SMART" id="SM00644">
    <property type="entry name" value="Ami_2"/>
    <property type="match status" value="1"/>
</dbReference>
<dbReference type="Proteomes" id="UP000019489">
    <property type="component" value="Unassembled WGS sequence"/>
</dbReference>
<sequence length="471" mass="48966">MTFTRRHLARFVARFVAVTAGLAAALTLGVAPQSAAVTSPRTLNDTRPVSDGPVGAAFPIEYFGVVADLAPGAVLAGTGRSPYGEARFRVGGAWTAWQPIEQDGAQSAGQFTGALITVDHADAYQVRGLPALGRNWRAAAINTTDGRARVVAKRPADAAYAAPSCRSRADWGADESISGWSKGTDTQAFYPAQVLTVHHSAGSNDPNQDYSATVRAIYSYHVQTNGWSDIGYQYLVDGHGVVYEGRNAGHTSTSCLYAGGDGADFAHETTTDRIVNGAHVGNYNAGNIGIALLGCYEPTSECSGDTTPSAAAVDGLDGLLAALSTRHHLDPQGTVHYVNPITGVTKDVATISGHRDWLATACPGATLYAALPTIRADVAARMGGTPPPPPSPATITSATCTRGTCTFTGTGVAPLRWTFGNGAKATGSQVSTTYKKPGTYTVTLTDSQSPPTQATRAVSCSTVQRKLQCTT</sequence>
<dbReference type="SUPFAM" id="SSF49299">
    <property type="entry name" value="PKD domain"/>
    <property type="match status" value="1"/>
</dbReference>
<dbReference type="AlphaFoldDB" id="W9GE74"/>
<dbReference type="CDD" id="cd06583">
    <property type="entry name" value="PGRP"/>
    <property type="match status" value="1"/>
</dbReference>
<dbReference type="GO" id="GO:0005975">
    <property type="term" value="P:carbohydrate metabolic process"/>
    <property type="evidence" value="ECO:0007669"/>
    <property type="project" value="UniProtKB-ARBA"/>
</dbReference>
<dbReference type="SUPFAM" id="SSF55846">
    <property type="entry name" value="N-acetylmuramoyl-L-alanine amidase-like"/>
    <property type="match status" value="1"/>
</dbReference>